<dbReference type="Pfam" id="PF18868">
    <property type="entry name" value="zf-C2H2_3rep"/>
    <property type="match status" value="1"/>
</dbReference>
<evidence type="ECO:0000256" key="11">
    <source>
        <dbReference type="PROSITE-ProRule" id="PRU00042"/>
    </source>
</evidence>
<dbReference type="InterPro" id="IPR036236">
    <property type="entry name" value="Znf_C2H2_sf"/>
</dbReference>
<feature type="domain" description="C2H2-type" evidence="13">
    <location>
        <begin position="75"/>
        <end position="103"/>
    </location>
</feature>
<dbReference type="PROSITE" id="PS00028">
    <property type="entry name" value="ZINC_FINGER_C2H2_1"/>
    <property type="match status" value="2"/>
</dbReference>
<accession>E4Z531</accession>
<evidence type="ECO:0000256" key="2">
    <source>
        <dbReference type="ARBA" id="ARBA00006991"/>
    </source>
</evidence>
<evidence type="ECO:0000256" key="3">
    <source>
        <dbReference type="ARBA" id="ARBA00022723"/>
    </source>
</evidence>
<dbReference type="SUPFAM" id="SSF57667">
    <property type="entry name" value="beta-beta-alpha zinc fingers"/>
    <property type="match status" value="2"/>
</dbReference>
<evidence type="ECO:0000313" key="14">
    <source>
        <dbReference type="EMBL" id="CBY42809.1"/>
    </source>
</evidence>
<feature type="compositionally biased region" description="Low complexity" evidence="12">
    <location>
        <begin position="114"/>
        <end position="140"/>
    </location>
</feature>
<evidence type="ECO:0000256" key="9">
    <source>
        <dbReference type="ARBA" id="ARBA00023163"/>
    </source>
</evidence>
<dbReference type="GO" id="GO:0000981">
    <property type="term" value="F:DNA-binding transcription factor activity, RNA polymerase II-specific"/>
    <property type="evidence" value="ECO:0007669"/>
    <property type="project" value="TreeGrafter"/>
</dbReference>
<keyword evidence="9" id="KW-0804">Transcription</keyword>
<dbReference type="PROSITE" id="PS50157">
    <property type="entry name" value="ZINC_FINGER_C2H2_2"/>
    <property type="match status" value="3"/>
</dbReference>
<dbReference type="Gene3D" id="3.30.160.60">
    <property type="entry name" value="Classic Zinc Finger"/>
    <property type="match status" value="3"/>
</dbReference>
<evidence type="ECO:0000256" key="10">
    <source>
        <dbReference type="ARBA" id="ARBA00023242"/>
    </source>
</evidence>
<gene>
    <name evidence="14" type="ORF">GSOID_T00026535001</name>
</gene>
<keyword evidence="5 11" id="KW-0863">Zinc-finger</keyword>
<dbReference type="Pfam" id="PF13909">
    <property type="entry name" value="zf-H2C2_5"/>
    <property type="match status" value="1"/>
</dbReference>
<keyword evidence="3" id="KW-0479">Metal-binding</keyword>
<comment type="subcellular location">
    <subcellularLocation>
        <location evidence="1">Nucleus</location>
    </subcellularLocation>
</comment>
<organism evidence="14">
    <name type="scientific">Oikopleura dioica</name>
    <name type="common">Tunicate</name>
    <dbReference type="NCBI Taxonomy" id="34765"/>
    <lineage>
        <taxon>Eukaryota</taxon>
        <taxon>Metazoa</taxon>
        <taxon>Chordata</taxon>
        <taxon>Tunicata</taxon>
        <taxon>Appendicularia</taxon>
        <taxon>Copelata</taxon>
        <taxon>Oikopleuridae</taxon>
        <taxon>Oikopleura</taxon>
    </lineage>
</organism>
<dbReference type="FunFam" id="3.30.160.60:FF:002904">
    <property type="entry name" value="Zgc:112977"/>
    <property type="match status" value="1"/>
</dbReference>
<dbReference type="SMART" id="SM00355">
    <property type="entry name" value="ZnF_C2H2"/>
    <property type="match status" value="3"/>
</dbReference>
<dbReference type="GO" id="GO:0005634">
    <property type="term" value="C:nucleus"/>
    <property type="evidence" value="ECO:0007669"/>
    <property type="project" value="UniProtKB-SubCell"/>
</dbReference>
<dbReference type="GO" id="GO:0003677">
    <property type="term" value="F:DNA binding"/>
    <property type="evidence" value="ECO:0007669"/>
    <property type="project" value="UniProtKB-KW"/>
</dbReference>
<evidence type="ECO:0000256" key="6">
    <source>
        <dbReference type="ARBA" id="ARBA00022833"/>
    </source>
</evidence>
<proteinExistence type="inferred from homology"/>
<sequence length="208" mass="23356">IHTGEKPFKCGTCSYTARTKGNLDNHMRKHTGERPFTCKICLKSYTQKSSLNTHIKTVHSENANEPRRDSKERPFQCTICHKKYTQKSSLNTHIRAIHSNLTINNLTANNHTAIPSTSSSSTSPSSISTPTISRASLQQQQHHESLSQMRSPQHSFQSYSPVSSSSPAKQQISEIATVTEIVEREEEGREIIPSDQTGVSKFLRILFF</sequence>
<feature type="domain" description="C2H2-type" evidence="13">
    <location>
        <begin position="8"/>
        <end position="35"/>
    </location>
</feature>
<reference evidence="14" key="1">
    <citation type="journal article" date="2010" name="Science">
        <title>Plasticity of animal genome architecture unmasked by rapid evolution of a pelagic tunicate.</title>
        <authorList>
            <person name="Denoeud F."/>
            <person name="Henriet S."/>
            <person name="Mungpakdee S."/>
            <person name="Aury J.M."/>
            <person name="Da Silva C."/>
            <person name="Brinkmann H."/>
            <person name="Mikhaleva J."/>
            <person name="Olsen L.C."/>
            <person name="Jubin C."/>
            <person name="Canestro C."/>
            <person name="Bouquet J.M."/>
            <person name="Danks G."/>
            <person name="Poulain J."/>
            <person name="Campsteijn C."/>
            <person name="Adamski M."/>
            <person name="Cross I."/>
            <person name="Yadetie F."/>
            <person name="Muffato M."/>
            <person name="Louis A."/>
            <person name="Butcher S."/>
            <person name="Tsagkogeorga G."/>
            <person name="Konrad A."/>
            <person name="Singh S."/>
            <person name="Jensen M.F."/>
            <person name="Cong E.H."/>
            <person name="Eikeseth-Otteraa H."/>
            <person name="Noel B."/>
            <person name="Anthouard V."/>
            <person name="Porcel B.M."/>
            <person name="Kachouri-Lafond R."/>
            <person name="Nishino A."/>
            <person name="Ugolini M."/>
            <person name="Chourrout P."/>
            <person name="Nishida H."/>
            <person name="Aasland R."/>
            <person name="Huzurbazar S."/>
            <person name="Westhof E."/>
            <person name="Delsuc F."/>
            <person name="Lehrach H."/>
            <person name="Reinhardt R."/>
            <person name="Weissenbach J."/>
            <person name="Roy S.W."/>
            <person name="Artiguenave F."/>
            <person name="Postlethwait J.H."/>
            <person name="Manak J.R."/>
            <person name="Thompson E.M."/>
            <person name="Jaillon O."/>
            <person name="Du Pasquier L."/>
            <person name="Boudinot P."/>
            <person name="Liberles D.A."/>
            <person name="Volff J.N."/>
            <person name="Philippe H."/>
            <person name="Lenhard B."/>
            <person name="Roest Crollius H."/>
            <person name="Wincker P."/>
            <person name="Chourrout D."/>
        </authorList>
    </citation>
    <scope>NUCLEOTIDE SEQUENCE [LARGE SCALE GENOMIC DNA]</scope>
</reference>
<dbReference type="FunFam" id="3.30.160.60:FF:001289">
    <property type="entry name" value="Zinc finger protein 574"/>
    <property type="match status" value="1"/>
</dbReference>
<dbReference type="InterPro" id="IPR013087">
    <property type="entry name" value="Znf_C2H2_type"/>
</dbReference>
<feature type="compositionally biased region" description="Low complexity" evidence="12">
    <location>
        <begin position="155"/>
        <end position="166"/>
    </location>
</feature>
<keyword evidence="8" id="KW-0238">DNA-binding</keyword>
<protein>
    <recommendedName>
        <fullName evidence="13">C2H2-type domain-containing protein</fullName>
    </recommendedName>
</protein>
<name>E4Z531_OIKDI</name>
<evidence type="ECO:0000256" key="5">
    <source>
        <dbReference type="ARBA" id="ARBA00022771"/>
    </source>
</evidence>
<dbReference type="PANTHER" id="PTHR24394:SF44">
    <property type="entry name" value="ZINC FINGER PROTEIN 271-LIKE"/>
    <property type="match status" value="1"/>
</dbReference>
<feature type="region of interest" description="Disordered" evidence="12">
    <location>
        <begin position="112"/>
        <end position="171"/>
    </location>
</feature>
<keyword evidence="10" id="KW-0539">Nucleus</keyword>
<dbReference type="AlphaFoldDB" id="E4Z531"/>
<keyword evidence="6" id="KW-0862">Zinc</keyword>
<dbReference type="GO" id="GO:0008270">
    <property type="term" value="F:zinc ion binding"/>
    <property type="evidence" value="ECO:0007669"/>
    <property type="project" value="UniProtKB-KW"/>
</dbReference>
<feature type="non-terminal residue" evidence="14">
    <location>
        <position position="1"/>
    </location>
</feature>
<evidence type="ECO:0000259" key="13">
    <source>
        <dbReference type="PROSITE" id="PS50157"/>
    </source>
</evidence>
<keyword evidence="7" id="KW-0805">Transcription regulation</keyword>
<comment type="similarity">
    <text evidence="2">Belongs to the krueppel C2H2-type zinc-finger protein family.</text>
</comment>
<dbReference type="EMBL" id="FN657531">
    <property type="protein sequence ID" value="CBY42809.1"/>
    <property type="molecule type" value="Genomic_DNA"/>
</dbReference>
<evidence type="ECO:0000256" key="4">
    <source>
        <dbReference type="ARBA" id="ARBA00022737"/>
    </source>
</evidence>
<evidence type="ECO:0000256" key="8">
    <source>
        <dbReference type="ARBA" id="ARBA00023125"/>
    </source>
</evidence>
<evidence type="ECO:0000256" key="1">
    <source>
        <dbReference type="ARBA" id="ARBA00004123"/>
    </source>
</evidence>
<keyword evidence="4" id="KW-0677">Repeat</keyword>
<dbReference type="InterPro" id="IPR040689">
    <property type="entry name" value="SUVR5_Znf-C2H2_3rpt"/>
</dbReference>
<evidence type="ECO:0000256" key="12">
    <source>
        <dbReference type="SAM" id="MobiDB-lite"/>
    </source>
</evidence>
<dbReference type="PANTHER" id="PTHR24394">
    <property type="entry name" value="ZINC FINGER PROTEIN"/>
    <property type="match status" value="1"/>
</dbReference>
<dbReference type="FunFam" id="3.30.160.60:FF:001506">
    <property type="entry name" value="Zinc finger protein"/>
    <property type="match status" value="1"/>
</dbReference>
<feature type="domain" description="C2H2-type" evidence="13">
    <location>
        <begin position="36"/>
        <end position="64"/>
    </location>
</feature>
<evidence type="ECO:0000256" key="7">
    <source>
        <dbReference type="ARBA" id="ARBA00023015"/>
    </source>
</evidence>
<dbReference type="Proteomes" id="UP000011014">
    <property type="component" value="Unassembled WGS sequence"/>
</dbReference>